<dbReference type="GO" id="GO:0051539">
    <property type="term" value="F:4 iron, 4 sulfur cluster binding"/>
    <property type="evidence" value="ECO:0007669"/>
    <property type="project" value="UniProtKB-KW"/>
</dbReference>
<accession>A0A2D0N1C9</accession>
<dbReference type="AlphaFoldDB" id="A0A2D0N1C9"/>
<evidence type="ECO:0000313" key="10">
    <source>
        <dbReference type="Proteomes" id="UP000223913"/>
    </source>
</evidence>
<dbReference type="EMBL" id="PDUD01000042">
    <property type="protein sequence ID" value="PHN02305.1"/>
    <property type="molecule type" value="Genomic_DNA"/>
</dbReference>
<dbReference type="PANTHER" id="PTHR47153">
    <property type="entry name" value="LACTATE UTILIZATION PROTEIN B"/>
    <property type="match status" value="1"/>
</dbReference>
<dbReference type="PANTHER" id="PTHR47153:SF2">
    <property type="entry name" value="LACTATE UTILIZATION PROTEIN B"/>
    <property type="match status" value="1"/>
</dbReference>
<proteinExistence type="predicted"/>
<keyword evidence="3" id="KW-0479">Metal-binding</keyword>
<evidence type="ECO:0000256" key="6">
    <source>
        <dbReference type="ARBA" id="ARBA00023004"/>
    </source>
</evidence>
<dbReference type="InterPro" id="IPR017896">
    <property type="entry name" value="4Fe4S_Fe-S-bd"/>
</dbReference>
<keyword evidence="1" id="KW-0813">Transport</keyword>
<keyword evidence="10" id="KW-1185">Reference proteome</keyword>
<dbReference type="GO" id="GO:0006089">
    <property type="term" value="P:lactate metabolic process"/>
    <property type="evidence" value="ECO:0007669"/>
    <property type="project" value="InterPro"/>
</dbReference>
<dbReference type="InterPro" id="IPR017900">
    <property type="entry name" value="4Fe4S_Fe_S_CS"/>
</dbReference>
<dbReference type="InterPro" id="IPR024185">
    <property type="entry name" value="FTHF_cligase-like_sf"/>
</dbReference>
<dbReference type="GO" id="GO:0046872">
    <property type="term" value="F:metal ion binding"/>
    <property type="evidence" value="ECO:0007669"/>
    <property type="project" value="UniProtKB-KW"/>
</dbReference>
<dbReference type="Proteomes" id="UP000223913">
    <property type="component" value="Unassembled WGS sequence"/>
</dbReference>
<organism evidence="9 10">
    <name type="scientific">Flavilitoribacter nigricans (strain ATCC 23147 / DSM 23189 / NBRC 102662 / NCIMB 1420 / SS-2)</name>
    <name type="common">Lewinella nigricans</name>
    <dbReference type="NCBI Taxonomy" id="1122177"/>
    <lineage>
        <taxon>Bacteria</taxon>
        <taxon>Pseudomonadati</taxon>
        <taxon>Bacteroidota</taxon>
        <taxon>Saprospiria</taxon>
        <taxon>Saprospirales</taxon>
        <taxon>Lewinellaceae</taxon>
        <taxon>Flavilitoribacter</taxon>
    </lineage>
</organism>
<protein>
    <submittedName>
        <fullName evidence="9">4Fe-4S ferredoxin</fullName>
    </submittedName>
</protein>
<dbReference type="RefSeq" id="WP_099154333.1">
    <property type="nucleotide sequence ID" value="NZ_PDUD01000042.1"/>
</dbReference>
<dbReference type="InterPro" id="IPR009051">
    <property type="entry name" value="Helical_ferredxn"/>
</dbReference>
<dbReference type="InterPro" id="IPR037171">
    <property type="entry name" value="NagB/RpiA_transferase-like"/>
</dbReference>
<feature type="domain" description="4Fe-4S ferredoxin-type" evidence="8">
    <location>
        <begin position="291"/>
        <end position="312"/>
    </location>
</feature>
<dbReference type="SUPFAM" id="SSF100950">
    <property type="entry name" value="NagB/RpiA/CoA transferase-like"/>
    <property type="match status" value="1"/>
</dbReference>
<dbReference type="Gene3D" id="1.10.1060.10">
    <property type="entry name" value="Alpha-helical ferredoxin"/>
    <property type="match status" value="1"/>
</dbReference>
<dbReference type="Pfam" id="PF13183">
    <property type="entry name" value="Fer4_8"/>
    <property type="match status" value="1"/>
</dbReference>
<keyword evidence="4" id="KW-0677">Repeat</keyword>
<keyword evidence="6" id="KW-0408">Iron</keyword>
<evidence type="ECO:0000313" key="9">
    <source>
        <dbReference type="EMBL" id="PHN02305.1"/>
    </source>
</evidence>
<dbReference type="InterPro" id="IPR003741">
    <property type="entry name" value="LUD_dom"/>
</dbReference>
<comment type="caution">
    <text evidence="9">The sequence shown here is derived from an EMBL/GenBank/DDBJ whole genome shotgun (WGS) entry which is preliminary data.</text>
</comment>
<sequence>MTHASAAAQFISNEPRTDWHDSSLWWVRQKRDMAAHQIPEWEQLRELASRIKLNVLSELDEYLVQFEDNAQRNGVTVHWAADAKEHNEIVLSILRRHEYTKMVKSKSMLTEECHLNPFLEANGIEVIDTDLGERIVQLEENVPSHIVMPAIHMKKEEIGELFHEKIGTEAGNADPQYLTEAARGHLREYFLKAEAALTGVNFAIANTGGVVVCTNEGNADMGVHLAKVQIHSMGMEKIIPRAEDLGVFTRLLARSATGQPITVYTAHHHRPKPGGEMHIIIVDNGRSRQLGRKDFRKSLACIRCGACMNTCPIYRRSGGHSYGYTVPGPIGSILTPGIDLKKHKDLPFASTLCGSCADVCPVKIDIHHQLYKWRQVITEEKAQSAGKGFAMNMAAWLFRHPWLYRMAGKMGRLALKITPRALVYNRWNDWGKDRELPTPPKQSFGEWYRKNR</sequence>
<evidence type="ECO:0000256" key="1">
    <source>
        <dbReference type="ARBA" id="ARBA00022448"/>
    </source>
</evidence>
<dbReference type="InterPro" id="IPR004452">
    <property type="entry name" value="LutB/LldF"/>
</dbReference>
<gene>
    <name evidence="9" type="ORF">CRP01_32935</name>
</gene>
<keyword evidence="5" id="KW-0249">Electron transport</keyword>
<keyword evidence="2" id="KW-0004">4Fe-4S</keyword>
<dbReference type="Pfam" id="PF11870">
    <property type="entry name" value="LutB_C"/>
    <property type="match status" value="1"/>
</dbReference>
<dbReference type="PROSITE" id="PS51379">
    <property type="entry name" value="4FE4S_FER_2"/>
    <property type="match status" value="1"/>
</dbReference>
<evidence type="ECO:0000256" key="2">
    <source>
        <dbReference type="ARBA" id="ARBA00022485"/>
    </source>
</evidence>
<evidence type="ECO:0000256" key="7">
    <source>
        <dbReference type="ARBA" id="ARBA00023014"/>
    </source>
</evidence>
<evidence type="ECO:0000256" key="5">
    <source>
        <dbReference type="ARBA" id="ARBA00022982"/>
    </source>
</evidence>
<dbReference type="InterPro" id="IPR024569">
    <property type="entry name" value="LutB_C"/>
</dbReference>
<dbReference type="SUPFAM" id="SSF54862">
    <property type="entry name" value="4Fe-4S ferredoxins"/>
    <property type="match status" value="1"/>
</dbReference>
<name>A0A2D0N1C9_FLAN2</name>
<evidence type="ECO:0000259" key="8">
    <source>
        <dbReference type="PROSITE" id="PS51379"/>
    </source>
</evidence>
<evidence type="ECO:0000256" key="4">
    <source>
        <dbReference type="ARBA" id="ARBA00022737"/>
    </source>
</evidence>
<dbReference type="Pfam" id="PF02589">
    <property type="entry name" value="LUD_dom"/>
    <property type="match status" value="1"/>
</dbReference>
<dbReference type="Gene3D" id="3.40.50.10420">
    <property type="entry name" value="NagB/RpiA/CoA transferase-like"/>
    <property type="match status" value="1"/>
</dbReference>
<evidence type="ECO:0000256" key="3">
    <source>
        <dbReference type="ARBA" id="ARBA00022723"/>
    </source>
</evidence>
<reference evidence="9 10" key="1">
    <citation type="submission" date="2017-10" db="EMBL/GenBank/DDBJ databases">
        <title>The draft genome sequence of Lewinella nigricans NBRC 102662.</title>
        <authorList>
            <person name="Wang K."/>
        </authorList>
    </citation>
    <scope>NUCLEOTIDE SEQUENCE [LARGE SCALE GENOMIC DNA]</scope>
    <source>
        <strain evidence="9 10">NBRC 102662</strain>
    </source>
</reference>
<dbReference type="OrthoDB" id="9782337at2"/>
<keyword evidence="7" id="KW-0411">Iron-sulfur</keyword>
<dbReference type="PROSITE" id="PS00198">
    <property type="entry name" value="4FE4S_FER_1"/>
    <property type="match status" value="1"/>
</dbReference>